<accession>A0AA51YGX6</accession>
<dbReference type="PRINTS" id="PR00455">
    <property type="entry name" value="HTHTETR"/>
</dbReference>
<keyword evidence="1 2" id="KW-0238">DNA-binding</keyword>
<proteinExistence type="predicted"/>
<protein>
    <submittedName>
        <fullName evidence="4">TetR/AcrR family transcriptional regulator</fullName>
    </submittedName>
</protein>
<dbReference type="GeneID" id="84228786"/>
<dbReference type="GO" id="GO:0003677">
    <property type="term" value="F:DNA binding"/>
    <property type="evidence" value="ECO:0007669"/>
    <property type="project" value="UniProtKB-UniRule"/>
</dbReference>
<dbReference type="AlphaFoldDB" id="A0AA51YGX6"/>
<dbReference type="Proteomes" id="UP001183006">
    <property type="component" value="Chromosome"/>
</dbReference>
<dbReference type="KEGG" id="mmav:RE476_01555"/>
<evidence type="ECO:0000256" key="2">
    <source>
        <dbReference type="PROSITE-ProRule" id="PRU00335"/>
    </source>
</evidence>
<dbReference type="EMBL" id="CP133594">
    <property type="protein sequence ID" value="WMW22532.1"/>
    <property type="molecule type" value="Genomic_DNA"/>
</dbReference>
<evidence type="ECO:0000259" key="3">
    <source>
        <dbReference type="PROSITE" id="PS50977"/>
    </source>
</evidence>
<gene>
    <name evidence="4" type="ORF">RE476_01555</name>
</gene>
<sequence>MSLREKKKQDTRTRIFEVSGKLFKDKGFENTTVDEITKEAGIAKGTFFNYFPRKESLLCYFREQKEEFIFSIMENQMSLNAPAKEKIKNFLVLVAENYEKDKELLKLLFFEHKRLVMNSDQRPTEKKQRHQRQERFISMLSDFLREGMDQGEIKKGIDLKIASESLNAIYFHSLMMWLHSDTDYSFSRDISAKIDIIFEGIGV</sequence>
<dbReference type="RefSeq" id="WP_309308540.1">
    <property type="nucleotide sequence ID" value="NZ_CP133594.1"/>
</dbReference>
<dbReference type="PANTHER" id="PTHR43479">
    <property type="entry name" value="ACREF/ENVCD OPERON REPRESSOR-RELATED"/>
    <property type="match status" value="1"/>
</dbReference>
<feature type="domain" description="HTH tetR-type" evidence="3">
    <location>
        <begin position="9"/>
        <end position="69"/>
    </location>
</feature>
<organism evidence="4 5">
    <name type="scientific">Methanolobus mangrovi</name>
    <dbReference type="NCBI Taxonomy" id="3072977"/>
    <lineage>
        <taxon>Archaea</taxon>
        <taxon>Methanobacteriati</taxon>
        <taxon>Methanobacteriota</taxon>
        <taxon>Stenosarchaea group</taxon>
        <taxon>Methanomicrobia</taxon>
        <taxon>Methanosarcinales</taxon>
        <taxon>Methanosarcinaceae</taxon>
        <taxon>Methanolobus</taxon>
    </lineage>
</organism>
<dbReference type="InterPro" id="IPR009057">
    <property type="entry name" value="Homeodomain-like_sf"/>
</dbReference>
<reference evidence="4" key="1">
    <citation type="submission" date="2023-08" db="EMBL/GenBank/DDBJ databases">
        <title>Methanolobus mangrovi sp. nov. and Methanolobus sediminis sp. nov, two novel methylotrophic methanogens isolated from mangrove sediments in China.</title>
        <authorList>
            <person name="Zhou J."/>
        </authorList>
    </citation>
    <scope>NUCLEOTIDE SEQUENCE</scope>
    <source>
        <strain evidence="4">FTZ2</strain>
    </source>
</reference>
<dbReference type="InterPro" id="IPR050624">
    <property type="entry name" value="HTH-type_Tx_Regulator"/>
</dbReference>
<dbReference type="InterPro" id="IPR036271">
    <property type="entry name" value="Tet_transcr_reg_TetR-rel_C_sf"/>
</dbReference>
<dbReference type="Pfam" id="PF00440">
    <property type="entry name" value="TetR_N"/>
    <property type="match status" value="1"/>
</dbReference>
<evidence type="ECO:0000313" key="5">
    <source>
        <dbReference type="Proteomes" id="UP001183006"/>
    </source>
</evidence>
<keyword evidence="5" id="KW-1185">Reference proteome</keyword>
<dbReference type="PANTHER" id="PTHR43479:SF11">
    <property type="entry name" value="ACREF_ENVCD OPERON REPRESSOR-RELATED"/>
    <property type="match status" value="1"/>
</dbReference>
<dbReference type="PROSITE" id="PS50977">
    <property type="entry name" value="HTH_TETR_2"/>
    <property type="match status" value="1"/>
</dbReference>
<evidence type="ECO:0000256" key="1">
    <source>
        <dbReference type="ARBA" id="ARBA00023125"/>
    </source>
</evidence>
<dbReference type="Gene3D" id="1.10.357.10">
    <property type="entry name" value="Tetracycline Repressor, domain 2"/>
    <property type="match status" value="1"/>
</dbReference>
<dbReference type="InterPro" id="IPR001647">
    <property type="entry name" value="HTH_TetR"/>
</dbReference>
<name>A0AA51YGX6_9EURY</name>
<dbReference type="SUPFAM" id="SSF46689">
    <property type="entry name" value="Homeodomain-like"/>
    <property type="match status" value="1"/>
</dbReference>
<dbReference type="SUPFAM" id="SSF48498">
    <property type="entry name" value="Tetracyclin repressor-like, C-terminal domain"/>
    <property type="match status" value="1"/>
</dbReference>
<evidence type="ECO:0000313" key="4">
    <source>
        <dbReference type="EMBL" id="WMW22532.1"/>
    </source>
</evidence>
<feature type="DNA-binding region" description="H-T-H motif" evidence="2">
    <location>
        <begin position="32"/>
        <end position="51"/>
    </location>
</feature>